<keyword evidence="6 10" id="KW-0460">Magnesium</keyword>
<evidence type="ECO:0000256" key="7">
    <source>
        <dbReference type="ARBA" id="ARBA00023211"/>
    </source>
</evidence>
<dbReference type="GO" id="GO:0005737">
    <property type="term" value="C:cytoplasm"/>
    <property type="evidence" value="ECO:0007669"/>
    <property type="project" value="UniProtKB-SubCell"/>
</dbReference>
<keyword evidence="7 10" id="KW-0464">Manganese</keyword>
<dbReference type="GO" id="GO:0046872">
    <property type="term" value="F:metal ion binding"/>
    <property type="evidence" value="ECO:0007669"/>
    <property type="project" value="UniProtKB-KW"/>
</dbReference>
<sequence>MITPSESDGGRASDERPWEGPAWDAVRPEHVVGSEVPEGAGEEDRYVDPDDLVVLIDDSGKRIGTAPLGAVHTRSTPRHLAFSCHILDVGGRALITRRALTKVAWPGVWTNSCCGHPRPGERMEDAIVRRVREELGLDLNPEAVNCVMPDFSYRATDSSGIVENELCPVYVTVLDDPEEIVELYPDPDEVEEVSWVGWKDLYRTVQTMSSLLAPWTVAQARALGDDIRQF</sequence>
<feature type="active site" evidence="10">
    <location>
        <position position="114"/>
    </location>
</feature>
<evidence type="ECO:0000256" key="11">
    <source>
        <dbReference type="SAM" id="MobiDB-lite"/>
    </source>
</evidence>
<dbReference type="InterPro" id="IPR000086">
    <property type="entry name" value="NUDIX_hydrolase_dom"/>
</dbReference>
<comment type="subcellular location">
    <subcellularLocation>
        <location evidence="10">Cytoplasm</location>
    </subcellularLocation>
</comment>
<comment type="function">
    <text evidence="10">Catalyzes the 1,3-allylic rearrangement of the homoallylic substrate isopentenyl (IPP) to its highly electrophilic allylic isomer, dimethylallyl diphosphate (DMAPP).</text>
</comment>
<evidence type="ECO:0000256" key="6">
    <source>
        <dbReference type="ARBA" id="ARBA00022842"/>
    </source>
</evidence>
<dbReference type="InterPro" id="IPR011876">
    <property type="entry name" value="IsopentenylPP_isomerase_typ1"/>
</dbReference>
<evidence type="ECO:0000256" key="5">
    <source>
        <dbReference type="ARBA" id="ARBA00022723"/>
    </source>
</evidence>
<dbReference type="NCBIfam" id="TIGR02150">
    <property type="entry name" value="IPP_isom_1"/>
    <property type="match status" value="1"/>
</dbReference>
<feature type="binding site" evidence="10">
    <location>
        <position position="72"/>
    </location>
    <ligand>
        <name>Mn(2+)</name>
        <dbReference type="ChEBI" id="CHEBI:29035"/>
    </ligand>
</feature>
<dbReference type="HAMAP" id="MF_00202">
    <property type="entry name" value="Idi"/>
    <property type="match status" value="1"/>
</dbReference>
<dbReference type="HOGENOM" id="CLU_060552_2_0_11"/>
<organism evidence="13 14">
    <name type="scientific">Acidipropionibacterium acidipropionici (strain ATCC 4875 / DSM 20272 / JCM 6432 / NBRC 12425 / NCIMB 8070 / 4)</name>
    <name type="common">Propionibacterium acidipropionici</name>
    <dbReference type="NCBI Taxonomy" id="1171373"/>
    <lineage>
        <taxon>Bacteria</taxon>
        <taxon>Bacillati</taxon>
        <taxon>Actinomycetota</taxon>
        <taxon>Actinomycetes</taxon>
        <taxon>Propionibacteriales</taxon>
        <taxon>Propionibacteriaceae</taxon>
        <taxon>Acidipropionibacterium</taxon>
    </lineage>
</organism>
<evidence type="ECO:0000256" key="9">
    <source>
        <dbReference type="ARBA" id="ARBA00023235"/>
    </source>
</evidence>
<dbReference type="GO" id="GO:0050992">
    <property type="term" value="P:dimethylallyl diphosphate biosynthetic process"/>
    <property type="evidence" value="ECO:0007669"/>
    <property type="project" value="UniProtKB-UniRule"/>
</dbReference>
<dbReference type="EMBL" id="CP003493">
    <property type="protein sequence ID" value="AFV90981.1"/>
    <property type="molecule type" value="Genomic_DNA"/>
</dbReference>
<dbReference type="AlphaFoldDB" id="K7RX16"/>
<feature type="compositionally biased region" description="Basic and acidic residues" evidence="11">
    <location>
        <begin position="8"/>
        <end position="18"/>
    </location>
</feature>
<feature type="binding site" evidence="10">
    <location>
        <position position="134"/>
    </location>
    <ligand>
        <name>Mg(2+)</name>
        <dbReference type="ChEBI" id="CHEBI:18420"/>
    </ligand>
</feature>
<proteinExistence type="inferred from homology"/>
<evidence type="ECO:0000259" key="12">
    <source>
        <dbReference type="PROSITE" id="PS51462"/>
    </source>
</evidence>
<dbReference type="Gene3D" id="3.90.79.10">
    <property type="entry name" value="Nucleoside Triphosphate Pyrophosphohydrolase"/>
    <property type="match status" value="1"/>
</dbReference>
<dbReference type="RefSeq" id="WP_015071875.1">
    <property type="nucleotide sequence ID" value="NC_019395.1"/>
</dbReference>
<evidence type="ECO:0000313" key="13">
    <source>
        <dbReference type="EMBL" id="AFV90981.1"/>
    </source>
</evidence>
<dbReference type="KEGG" id="pbo:PACID_32210"/>
<name>K7RX16_ACIA4</name>
<keyword evidence="9 10" id="KW-0413">Isomerase</keyword>
<keyword evidence="4 10" id="KW-0963">Cytoplasm</keyword>
<dbReference type="Pfam" id="PF00293">
    <property type="entry name" value="NUDIX"/>
    <property type="match status" value="1"/>
</dbReference>
<evidence type="ECO:0000256" key="2">
    <source>
        <dbReference type="ARBA" id="ARBA00007579"/>
    </source>
</evidence>
<keyword evidence="8 10" id="KW-0414">Isoprene biosynthesis</keyword>
<protein>
    <recommendedName>
        <fullName evidence="3 10">Isopentenyl-diphosphate Delta-isomerase</fullName>
        <shortName evidence="10">IPP isomerase</shortName>
        <ecNumber evidence="3 10">5.3.3.2</ecNumber>
    </recommendedName>
    <alternativeName>
        <fullName evidence="10">IPP:DMAPP isomerase</fullName>
    </alternativeName>
    <alternativeName>
        <fullName evidence="10">Isopentenyl pyrophosphate isomerase</fullName>
    </alternativeName>
</protein>
<feature type="binding site" evidence="10">
    <location>
        <position position="79"/>
    </location>
    <ligand>
        <name>Mn(2+)</name>
        <dbReference type="ChEBI" id="CHEBI:29035"/>
    </ligand>
</feature>
<dbReference type="NCBIfam" id="NF002995">
    <property type="entry name" value="PRK03759.1"/>
    <property type="match status" value="1"/>
</dbReference>
<dbReference type="UniPathway" id="UPA00059">
    <property type="reaction ID" value="UER00104"/>
</dbReference>
<dbReference type="InterPro" id="IPR056375">
    <property type="entry name" value="Idi_bact"/>
</dbReference>
<comment type="similarity">
    <text evidence="2 10">Belongs to the IPP isomerase type 1 family.</text>
</comment>
<feature type="domain" description="Nudix hydrolase" evidence="12">
    <location>
        <begin position="77"/>
        <end position="218"/>
    </location>
</feature>
<gene>
    <name evidence="10 13" type="primary">idi</name>
    <name evidence="13" type="ordered locus">PACID_32210</name>
</gene>
<feature type="binding site" evidence="10">
    <location>
        <position position="165"/>
    </location>
    <ligand>
        <name>Mn(2+)</name>
        <dbReference type="ChEBI" id="CHEBI:29035"/>
    </ligand>
</feature>
<keyword evidence="5 10" id="KW-0479">Metal-binding</keyword>
<evidence type="ECO:0000256" key="3">
    <source>
        <dbReference type="ARBA" id="ARBA00012057"/>
    </source>
</evidence>
<evidence type="ECO:0000256" key="1">
    <source>
        <dbReference type="ARBA" id="ARBA00004826"/>
    </source>
</evidence>
<dbReference type="PATRIC" id="fig|1171373.8.peg.3169"/>
<evidence type="ECO:0000256" key="10">
    <source>
        <dbReference type="HAMAP-Rule" id="MF_00202"/>
    </source>
</evidence>
<feature type="binding site" evidence="10">
    <location>
        <position position="116"/>
    </location>
    <ligand>
        <name>Mn(2+)</name>
        <dbReference type="ChEBI" id="CHEBI:29035"/>
    </ligand>
</feature>
<comment type="pathway">
    <text evidence="1 10">Isoprenoid biosynthesis; dimethylallyl diphosphate biosynthesis; dimethylallyl diphosphate from isopentenyl diphosphate: step 1/1.</text>
</comment>
<dbReference type="GO" id="GO:0008299">
    <property type="term" value="P:isoprenoid biosynthetic process"/>
    <property type="evidence" value="ECO:0007669"/>
    <property type="project" value="UniProtKB-UniRule"/>
</dbReference>
<dbReference type="PANTHER" id="PTHR10885:SF0">
    <property type="entry name" value="ISOPENTENYL-DIPHOSPHATE DELTA-ISOMERASE"/>
    <property type="match status" value="1"/>
</dbReference>
<comment type="cofactor">
    <cofactor evidence="10">
        <name>Mn(2+)</name>
        <dbReference type="ChEBI" id="CHEBI:29035"/>
    </cofactor>
    <text evidence="10">Binds 1 Mn(2+) ion per subunit.</text>
</comment>
<dbReference type="CDD" id="cd02885">
    <property type="entry name" value="NUDIX_IPP_Isomerase"/>
    <property type="match status" value="1"/>
</dbReference>
<dbReference type="EC" id="5.3.3.2" evidence="3 10"/>
<evidence type="ECO:0000313" key="14">
    <source>
        <dbReference type="Proteomes" id="UP000000214"/>
    </source>
</evidence>
<comment type="catalytic activity">
    <reaction evidence="10">
        <text>isopentenyl diphosphate = dimethylallyl diphosphate</text>
        <dbReference type="Rhea" id="RHEA:23284"/>
        <dbReference type="ChEBI" id="CHEBI:57623"/>
        <dbReference type="ChEBI" id="CHEBI:128769"/>
        <dbReference type="EC" id="5.3.3.2"/>
    </reaction>
</comment>
<dbReference type="Proteomes" id="UP000000214">
    <property type="component" value="Chromosome"/>
</dbReference>
<comment type="cofactor">
    <cofactor evidence="10">
        <name>Mg(2+)</name>
        <dbReference type="ChEBI" id="CHEBI:18420"/>
    </cofactor>
    <text evidence="10">Binds 1 Mg(2+) ion per subunit. The magnesium ion binds only when substrate is bound.</text>
</comment>
<feature type="binding site" evidence="10">
    <location>
        <position position="163"/>
    </location>
    <ligand>
        <name>Mn(2+)</name>
        <dbReference type="ChEBI" id="CHEBI:29035"/>
    </ligand>
</feature>
<dbReference type="SUPFAM" id="SSF55811">
    <property type="entry name" value="Nudix"/>
    <property type="match status" value="1"/>
</dbReference>
<dbReference type="PROSITE" id="PS51462">
    <property type="entry name" value="NUDIX"/>
    <property type="match status" value="1"/>
</dbReference>
<dbReference type="InterPro" id="IPR015797">
    <property type="entry name" value="NUDIX_hydrolase-like_dom_sf"/>
</dbReference>
<dbReference type="PANTHER" id="PTHR10885">
    <property type="entry name" value="ISOPENTENYL-DIPHOSPHATE DELTA-ISOMERASE"/>
    <property type="match status" value="1"/>
</dbReference>
<feature type="region of interest" description="Disordered" evidence="11">
    <location>
        <begin position="1"/>
        <end position="29"/>
    </location>
</feature>
<accession>K7RX16</accession>
<dbReference type="STRING" id="1171373.PACID_32210"/>
<feature type="active site" evidence="10">
    <location>
        <position position="165"/>
    </location>
</feature>
<evidence type="ECO:0000256" key="4">
    <source>
        <dbReference type="ARBA" id="ARBA00022490"/>
    </source>
</evidence>
<dbReference type="eggNOG" id="COG1443">
    <property type="taxonomic scope" value="Bacteria"/>
</dbReference>
<reference evidence="13 14" key="1">
    <citation type="journal article" date="2012" name="BMC Genomics">
        <title>The genome sequence of Propionibacterium acidipropionici provides insights into its biotechnological and industrial potential.</title>
        <authorList>
            <person name="Parizzi L.P."/>
            <person name="Grassi M.C."/>
            <person name="Llerena L.A."/>
            <person name="Carazzolle M.F."/>
            <person name="Queiroz V.L."/>
            <person name="Lunardi I."/>
            <person name="Zeidler A.F."/>
            <person name="Teixeira P.J."/>
            <person name="Mieczkowski P."/>
            <person name="Rincones J."/>
            <person name="Pereira G.A."/>
        </authorList>
    </citation>
    <scope>NUCLEOTIDE SEQUENCE [LARGE SCALE GENOMIC DNA]</scope>
    <source>
        <strain evidence="14">ATCC 4875 / DSM 20272 / JCM 6432 / NBRC 12425 / NCIMB 8070</strain>
    </source>
</reference>
<dbReference type="GO" id="GO:0004452">
    <property type="term" value="F:isopentenyl-diphosphate delta-isomerase activity"/>
    <property type="evidence" value="ECO:0007669"/>
    <property type="project" value="UniProtKB-UniRule"/>
</dbReference>
<evidence type="ECO:0000256" key="8">
    <source>
        <dbReference type="ARBA" id="ARBA00023229"/>
    </source>
</evidence>